<reference evidence="2 3" key="1">
    <citation type="submission" date="2019-12" db="EMBL/GenBank/DDBJ databases">
        <title>Hybrid Genome Assemblies of two High G+C Isolates from Undergraduate Microbiology Courses.</title>
        <authorList>
            <person name="Ne Ville C.J."/>
            <person name="Enright D."/>
            <person name="Hernandez I."/>
            <person name="Dodsworth J."/>
            <person name="Orwin P.M."/>
        </authorList>
    </citation>
    <scope>NUCLEOTIDE SEQUENCE [LARGE SCALE GENOMIC DNA]</scope>
    <source>
        <strain evidence="2 3">CSUSB</strain>
    </source>
</reference>
<sequence length="220" mass="23935">MISAPRPAQPQNASNGVPESRGARHAALLLHAMSPEDRSWMLEALPASQRAGLVPLLAELEALGIERDPALIDDATADASSPAMPEQDFAATALPRLPVSDEAMLHTLDGGQVRELVACLRAEPVGLITEWLRLADWPWREDLLAALEPAQRRRIEGKLLATEPGFQAPPGMRAAMISAVAARLRKRPAGEAPAEAPWHNLKQSFSRMFRGGPSHRGWHR</sequence>
<accession>A0A6I6HGQ6</accession>
<dbReference type="AlphaFoldDB" id="A0A6I6HGQ6"/>
<evidence type="ECO:0000256" key="1">
    <source>
        <dbReference type="SAM" id="MobiDB-lite"/>
    </source>
</evidence>
<name>A0A6I6HGQ6_VARPD</name>
<proteinExistence type="predicted"/>
<dbReference type="Proteomes" id="UP000425817">
    <property type="component" value="Chromosome"/>
</dbReference>
<dbReference type="EMBL" id="CP046622">
    <property type="protein sequence ID" value="QGW82248.1"/>
    <property type="molecule type" value="Genomic_DNA"/>
</dbReference>
<feature type="region of interest" description="Disordered" evidence="1">
    <location>
        <begin position="1"/>
        <end position="21"/>
    </location>
</feature>
<protein>
    <submittedName>
        <fullName evidence="2">Uncharacterized protein</fullName>
    </submittedName>
</protein>
<evidence type="ECO:0000313" key="3">
    <source>
        <dbReference type="Proteomes" id="UP000425817"/>
    </source>
</evidence>
<evidence type="ECO:0000313" key="2">
    <source>
        <dbReference type="EMBL" id="QGW82248.1"/>
    </source>
</evidence>
<organism evidence="2 3">
    <name type="scientific">Variovorax paradoxus</name>
    <dbReference type="NCBI Taxonomy" id="34073"/>
    <lineage>
        <taxon>Bacteria</taxon>
        <taxon>Pseudomonadati</taxon>
        <taxon>Pseudomonadota</taxon>
        <taxon>Betaproteobacteria</taxon>
        <taxon>Burkholderiales</taxon>
        <taxon>Comamonadaceae</taxon>
        <taxon>Variovorax</taxon>
    </lineage>
</organism>
<dbReference type="RefSeq" id="WP_157613612.1">
    <property type="nucleotide sequence ID" value="NZ_CP046622.1"/>
</dbReference>
<gene>
    <name evidence="2" type="ORF">GOQ09_11950</name>
</gene>
<dbReference type="OrthoDB" id="8855525at2"/>